<dbReference type="HOGENOM" id="CLU_3070026_0_0_1"/>
<accession>A0A0C2YS35</accession>
<proteinExistence type="predicted"/>
<organism evidence="1 2">
    <name type="scientific">Scleroderma citrinum Foug A</name>
    <dbReference type="NCBI Taxonomy" id="1036808"/>
    <lineage>
        <taxon>Eukaryota</taxon>
        <taxon>Fungi</taxon>
        <taxon>Dikarya</taxon>
        <taxon>Basidiomycota</taxon>
        <taxon>Agaricomycotina</taxon>
        <taxon>Agaricomycetes</taxon>
        <taxon>Agaricomycetidae</taxon>
        <taxon>Boletales</taxon>
        <taxon>Sclerodermatineae</taxon>
        <taxon>Sclerodermataceae</taxon>
        <taxon>Scleroderma</taxon>
    </lineage>
</organism>
<keyword evidence="2" id="KW-1185">Reference proteome</keyword>
<sequence>MTALGPIIASSISESCPQENQLKLSLLRDFEETFHSTSEQVFMTGGPTTGCFG</sequence>
<reference evidence="2" key="2">
    <citation type="submission" date="2015-01" db="EMBL/GenBank/DDBJ databases">
        <title>Evolutionary Origins and Diversification of the Mycorrhizal Mutualists.</title>
        <authorList>
            <consortium name="DOE Joint Genome Institute"/>
            <consortium name="Mycorrhizal Genomics Consortium"/>
            <person name="Kohler A."/>
            <person name="Kuo A."/>
            <person name="Nagy L.G."/>
            <person name="Floudas D."/>
            <person name="Copeland A."/>
            <person name="Barry K.W."/>
            <person name="Cichocki N."/>
            <person name="Veneault-Fourrey C."/>
            <person name="LaButti K."/>
            <person name="Lindquist E.A."/>
            <person name="Lipzen A."/>
            <person name="Lundell T."/>
            <person name="Morin E."/>
            <person name="Murat C."/>
            <person name="Riley R."/>
            <person name="Ohm R."/>
            <person name="Sun H."/>
            <person name="Tunlid A."/>
            <person name="Henrissat B."/>
            <person name="Grigoriev I.V."/>
            <person name="Hibbett D.S."/>
            <person name="Martin F."/>
        </authorList>
    </citation>
    <scope>NUCLEOTIDE SEQUENCE [LARGE SCALE GENOMIC DNA]</scope>
    <source>
        <strain evidence="2">Foug A</strain>
    </source>
</reference>
<name>A0A0C2YS35_9AGAM</name>
<gene>
    <name evidence="1" type="ORF">SCLCIDRAFT_1223657</name>
</gene>
<dbReference type="EMBL" id="KN822208">
    <property type="protein sequence ID" value="KIM52528.1"/>
    <property type="molecule type" value="Genomic_DNA"/>
</dbReference>
<evidence type="ECO:0000313" key="1">
    <source>
        <dbReference type="EMBL" id="KIM52528.1"/>
    </source>
</evidence>
<evidence type="ECO:0000313" key="2">
    <source>
        <dbReference type="Proteomes" id="UP000053989"/>
    </source>
</evidence>
<dbReference type="InParanoid" id="A0A0C2YS35"/>
<dbReference type="Proteomes" id="UP000053989">
    <property type="component" value="Unassembled WGS sequence"/>
</dbReference>
<reference evidence="1 2" key="1">
    <citation type="submission" date="2014-04" db="EMBL/GenBank/DDBJ databases">
        <authorList>
            <consortium name="DOE Joint Genome Institute"/>
            <person name="Kuo A."/>
            <person name="Kohler A."/>
            <person name="Nagy L.G."/>
            <person name="Floudas D."/>
            <person name="Copeland A."/>
            <person name="Barry K.W."/>
            <person name="Cichocki N."/>
            <person name="Veneault-Fourrey C."/>
            <person name="LaButti K."/>
            <person name="Lindquist E.A."/>
            <person name="Lipzen A."/>
            <person name="Lundell T."/>
            <person name="Morin E."/>
            <person name="Murat C."/>
            <person name="Sun H."/>
            <person name="Tunlid A."/>
            <person name="Henrissat B."/>
            <person name="Grigoriev I.V."/>
            <person name="Hibbett D.S."/>
            <person name="Martin F."/>
            <person name="Nordberg H.P."/>
            <person name="Cantor M.N."/>
            <person name="Hua S.X."/>
        </authorList>
    </citation>
    <scope>NUCLEOTIDE SEQUENCE [LARGE SCALE GENOMIC DNA]</scope>
    <source>
        <strain evidence="1 2">Foug A</strain>
    </source>
</reference>
<dbReference type="AlphaFoldDB" id="A0A0C2YS35"/>
<protein>
    <submittedName>
        <fullName evidence="1">Uncharacterized protein</fullName>
    </submittedName>
</protein>